<evidence type="ECO:0000259" key="3">
    <source>
        <dbReference type="Pfam" id="PF06401"/>
    </source>
</evidence>
<feature type="domain" description="Alpha-2-macroglobulin RAP C-terminal" evidence="3">
    <location>
        <begin position="141"/>
        <end position="354"/>
    </location>
</feature>
<dbReference type="OMA" id="QEFEHHQ"/>
<keyword evidence="1" id="KW-0732">Signal</keyword>
<dbReference type="InterPro" id="IPR010483">
    <property type="entry name" value="Alpha_2_MRAP_C"/>
</dbReference>
<dbReference type="GO" id="GO:0048259">
    <property type="term" value="P:regulation of receptor-mediated endocytosis"/>
    <property type="evidence" value="ECO:0007669"/>
    <property type="project" value="TreeGrafter"/>
</dbReference>
<evidence type="ECO:0000256" key="1">
    <source>
        <dbReference type="SAM" id="SignalP"/>
    </source>
</evidence>
<dbReference type="InterPro" id="IPR037999">
    <property type="entry name" value="RAP_D3"/>
</dbReference>
<dbReference type="Pfam" id="PF06401">
    <property type="entry name" value="Alpha-2-MRAP_C"/>
    <property type="match status" value="1"/>
</dbReference>
<dbReference type="InterPro" id="IPR038003">
    <property type="entry name" value="A2-macroglobuin_RAP"/>
</dbReference>
<feature type="domain" description="Alpha-2-macroglobulin receptor-associated protein" evidence="2">
    <location>
        <begin position="21"/>
        <end position="119"/>
    </location>
</feature>
<dbReference type="GO" id="GO:0005783">
    <property type="term" value="C:endoplasmic reticulum"/>
    <property type="evidence" value="ECO:0007669"/>
    <property type="project" value="InterPro"/>
</dbReference>
<feature type="chain" id="PRO_5008904752" evidence="1">
    <location>
        <begin position="24"/>
        <end position="354"/>
    </location>
</feature>
<evidence type="ECO:0000313" key="5">
    <source>
        <dbReference type="Proteomes" id="UP000094527"/>
    </source>
</evidence>
<name>A0A1D2MZ70_ORCCI</name>
<dbReference type="InterPro" id="IPR036744">
    <property type="entry name" value="RAP_sf"/>
</dbReference>
<dbReference type="GO" id="GO:0048019">
    <property type="term" value="F:receptor antagonist activity"/>
    <property type="evidence" value="ECO:0007669"/>
    <property type="project" value="InterPro"/>
</dbReference>
<keyword evidence="4" id="KW-0675">Receptor</keyword>
<dbReference type="Pfam" id="PF06400">
    <property type="entry name" value="Alpha-2-MRAP_N"/>
    <property type="match status" value="1"/>
</dbReference>
<dbReference type="CDD" id="cd14808">
    <property type="entry name" value="RAP_D3"/>
    <property type="match status" value="1"/>
</dbReference>
<dbReference type="PANTHER" id="PTHR16560:SF2">
    <property type="entry name" value="ALPHA-2-MACROGLOBULIN RECEPTOR-ASSOCIATED PROTEIN"/>
    <property type="match status" value="1"/>
</dbReference>
<gene>
    <name evidence="4" type="ORF">Ocin01_08331</name>
</gene>
<evidence type="ECO:0000259" key="2">
    <source>
        <dbReference type="Pfam" id="PF06400"/>
    </source>
</evidence>
<dbReference type="GO" id="GO:0050750">
    <property type="term" value="F:low-density lipoprotein particle receptor binding"/>
    <property type="evidence" value="ECO:0007669"/>
    <property type="project" value="InterPro"/>
</dbReference>
<protein>
    <submittedName>
        <fullName evidence="4">Alpha-2-macroglobulin receptor-associated protein</fullName>
    </submittedName>
</protein>
<dbReference type="SUPFAM" id="SSF47045">
    <property type="entry name" value="RAP domain-like"/>
    <property type="match status" value="3"/>
</dbReference>
<dbReference type="GO" id="GO:0008201">
    <property type="term" value="F:heparin binding"/>
    <property type="evidence" value="ECO:0007669"/>
    <property type="project" value="InterPro"/>
</dbReference>
<dbReference type="Proteomes" id="UP000094527">
    <property type="component" value="Unassembled WGS sequence"/>
</dbReference>
<organism evidence="4 5">
    <name type="scientific">Orchesella cincta</name>
    <name type="common">Springtail</name>
    <name type="synonym">Podura cincta</name>
    <dbReference type="NCBI Taxonomy" id="48709"/>
    <lineage>
        <taxon>Eukaryota</taxon>
        <taxon>Metazoa</taxon>
        <taxon>Ecdysozoa</taxon>
        <taxon>Arthropoda</taxon>
        <taxon>Hexapoda</taxon>
        <taxon>Collembola</taxon>
        <taxon>Entomobryomorpha</taxon>
        <taxon>Entomobryoidea</taxon>
        <taxon>Orchesellidae</taxon>
        <taxon>Orchesellinae</taxon>
        <taxon>Orchesella</taxon>
    </lineage>
</organism>
<keyword evidence="5" id="KW-1185">Reference proteome</keyword>
<sequence length="354" mass="41845">MKSPTFSCLVLCLLLTLIHVTLQHDNRYSKEANVNYRELDKPFRMAKINMVWHKAKQKVSETKLRSLYTDLLAQDKEESTLKRLKSDGLDKDGMKEASVRKKFKGILQNYGLLHYFEEDAIPEKSHKTEQNPSDNHINKSIFKDKKLNKLWEKAEKSGFDQKELKTLKEEFVHYQDKIDEYYSLLETLNADDKKNLKLQPLSDLEHFDHLEKSDEPSKKYPDGGHPVVNDIRSKHRGLKDEYDNLHRKVASGRDSKEFSEPRVAGLWRMALKADFTPEELDSLQTELKHYEKRLEKLQHLQSEFMVKQDHDKNYMATDKDMNSLFAEKVKRHERHVEKLHSELEEKISNRHNEL</sequence>
<dbReference type="AlphaFoldDB" id="A0A1D2MZ70"/>
<comment type="caution">
    <text evidence="4">The sequence shown here is derived from an EMBL/GenBank/DDBJ whole genome shotgun (WGS) entry which is preliminary data.</text>
</comment>
<dbReference type="InterPro" id="IPR009066">
    <property type="entry name" value="MG_RAP_rcpt_1"/>
</dbReference>
<dbReference type="PANTHER" id="PTHR16560">
    <property type="entry name" value="ALPHA-2-MACROGLOBULIN RECEPTOR-ASSOCIATED PROTEIN"/>
    <property type="match status" value="1"/>
</dbReference>
<feature type="signal peptide" evidence="1">
    <location>
        <begin position="1"/>
        <end position="23"/>
    </location>
</feature>
<reference evidence="4 5" key="1">
    <citation type="journal article" date="2016" name="Genome Biol. Evol.">
        <title>Gene Family Evolution Reflects Adaptation to Soil Environmental Stressors in the Genome of the Collembolan Orchesella cincta.</title>
        <authorList>
            <person name="Faddeeva-Vakhrusheva A."/>
            <person name="Derks M.F."/>
            <person name="Anvar S.Y."/>
            <person name="Agamennone V."/>
            <person name="Suring W."/>
            <person name="Smit S."/>
            <person name="van Straalen N.M."/>
            <person name="Roelofs D."/>
        </authorList>
    </citation>
    <scope>NUCLEOTIDE SEQUENCE [LARGE SCALE GENOMIC DNA]</scope>
    <source>
        <tissue evidence="4">Mixed pool</tissue>
    </source>
</reference>
<dbReference type="STRING" id="48709.A0A1D2MZ70"/>
<dbReference type="OrthoDB" id="5817428at2759"/>
<accession>A0A1D2MZ70</accession>
<dbReference type="Gene3D" id="1.20.81.10">
    <property type="entry name" value="RAP domain"/>
    <property type="match status" value="3"/>
</dbReference>
<proteinExistence type="predicted"/>
<dbReference type="EMBL" id="LJIJ01000362">
    <property type="protein sequence ID" value="ODM98343.1"/>
    <property type="molecule type" value="Genomic_DNA"/>
</dbReference>
<evidence type="ECO:0000313" key="4">
    <source>
        <dbReference type="EMBL" id="ODM98343.1"/>
    </source>
</evidence>